<dbReference type="GO" id="GO:0070043">
    <property type="term" value="F:rRNA (guanine-N7-)-methyltransferase activity"/>
    <property type="evidence" value="ECO:0007669"/>
    <property type="project" value="UniProtKB-UniRule"/>
</dbReference>
<dbReference type="PANTHER" id="PTHR31760:SF0">
    <property type="entry name" value="S-ADENOSYL-L-METHIONINE-DEPENDENT METHYLTRANSFERASES SUPERFAMILY PROTEIN"/>
    <property type="match status" value="1"/>
</dbReference>
<feature type="binding site" evidence="6">
    <location>
        <begin position="124"/>
        <end position="125"/>
    </location>
    <ligand>
        <name>S-adenosyl-L-methionine</name>
        <dbReference type="ChEBI" id="CHEBI:59789"/>
    </ligand>
</feature>
<gene>
    <name evidence="6" type="primary">rsmG</name>
    <name evidence="7" type="ORF">ATO3_06220</name>
</gene>
<evidence type="ECO:0000256" key="2">
    <source>
        <dbReference type="ARBA" id="ARBA00022552"/>
    </source>
</evidence>
<feature type="binding site" evidence="6">
    <location>
        <position position="70"/>
    </location>
    <ligand>
        <name>S-adenosyl-L-methionine</name>
        <dbReference type="ChEBI" id="CHEBI:59789"/>
    </ligand>
</feature>
<dbReference type="InterPro" id="IPR003682">
    <property type="entry name" value="rRNA_ssu_MeTfrase_G"/>
</dbReference>
<evidence type="ECO:0000256" key="6">
    <source>
        <dbReference type="HAMAP-Rule" id="MF_00074"/>
    </source>
</evidence>
<comment type="similarity">
    <text evidence="6">Belongs to the methyltransferase superfamily. RNA methyltransferase RsmG family.</text>
</comment>
<dbReference type="PANTHER" id="PTHR31760">
    <property type="entry name" value="S-ADENOSYL-L-METHIONINE-DEPENDENT METHYLTRANSFERASES SUPERFAMILY PROTEIN"/>
    <property type="match status" value="1"/>
</dbReference>
<keyword evidence="5 6" id="KW-0949">S-adenosyl-L-methionine</keyword>
<dbReference type="InterPro" id="IPR029063">
    <property type="entry name" value="SAM-dependent_MTases_sf"/>
</dbReference>
<keyword evidence="4 6" id="KW-0808">Transferase</keyword>
<dbReference type="NCBIfam" id="TIGR00138">
    <property type="entry name" value="rsmG_gidB"/>
    <property type="match status" value="1"/>
</dbReference>
<name>A0A225NQT2_9RHOB</name>
<dbReference type="Pfam" id="PF02527">
    <property type="entry name" value="GidB"/>
    <property type="match status" value="1"/>
</dbReference>
<keyword evidence="8" id="KW-1185">Reference proteome</keyword>
<dbReference type="Gene3D" id="3.40.50.150">
    <property type="entry name" value="Vaccinia Virus protein VP39"/>
    <property type="match status" value="1"/>
</dbReference>
<dbReference type="EMBL" id="AQQR01000002">
    <property type="protein sequence ID" value="OWU76150.1"/>
    <property type="molecule type" value="Genomic_DNA"/>
</dbReference>
<feature type="binding site" evidence="6">
    <location>
        <position position="138"/>
    </location>
    <ligand>
        <name>S-adenosyl-L-methionine</name>
        <dbReference type="ChEBI" id="CHEBI:59789"/>
    </ligand>
</feature>
<comment type="caution">
    <text evidence="6">Lacks conserved residue(s) required for the propagation of feature annotation.</text>
</comment>
<comment type="caution">
    <text evidence="7">The sequence shown here is derived from an EMBL/GenBank/DDBJ whole genome shotgun (WGS) entry which is preliminary data.</text>
</comment>
<comment type="subcellular location">
    <subcellularLocation>
        <location evidence="6">Cytoplasm</location>
    </subcellularLocation>
</comment>
<reference evidence="7 8" key="1">
    <citation type="submission" date="2013-04" db="EMBL/GenBank/DDBJ databases">
        <title>Oceanicola sp. 22II1-22F33 Genome Sequencing.</title>
        <authorList>
            <person name="Lai Q."/>
            <person name="Li G."/>
            <person name="Shao Z."/>
        </authorList>
    </citation>
    <scope>NUCLEOTIDE SEQUENCE [LARGE SCALE GENOMIC DNA]</scope>
    <source>
        <strain evidence="7 8">22II1-22F33</strain>
    </source>
</reference>
<organism evidence="7 8">
    <name type="scientific">Marinibacterium profundimaris</name>
    <dbReference type="NCBI Taxonomy" id="1679460"/>
    <lineage>
        <taxon>Bacteria</taxon>
        <taxon>Pseudomonadati</taxon>
        <taxon>Pseudomonadota</taxon>
        <taxon>Alphaproteobacteria</taxon>
        <taxon>Rhodobacterales</taxon>
        <taxon>Paracoccaceae</taxon>
        <taxon>Marinibacterium</taxon>
    </lineage>
</organism>
<proteinExistence type="inferred from homology"/>
<protein>
    <recommendedName>
        <fullName evidence="6">Ribosomal RNA small subunit methyltransferase G</fullName>
        <ecNumber evidence="6">2.1.1.170</ecNumber>
    </recommendedName>
    <alternativeName>
        <fullName evidence="6">16S rRNA 7-methylguanosine methyltransferase</fullName>
        <shortName evidence="6">16S rRNA m7G methyltransferase</shortName>
    </alternativeName>
</protein>
<evidence type="ECO:0000256" key="4">
    <source>
        <dbReference type="ARBA" id="ARBA00022679"/>
    </source>
</evidence>
<dbReference type="PIRSF" id="PIRSF003078">
    <property type="entry name" value="GidB"/>
    <property type="match status" value="1"/>
</dbReference>
<keyword evidence="2 6" id="KW-0698">rRNA processing</keyword>
<keyword evidence="1 6" id="KW-0963">Cytoplasm</keyword>
<dbReference type="AlphaFoldDB" id="A0A225NQT2"/>
<dbReference type="GO" id="GO:0005829">
    <property type="term" value="C:cytosol"/>
    <property type="evidence" value="ECO:0007669"/>
    <property type="project" value="TreeGrafter"/>
</dbReference>
<sequence>MGEGPGAVALNVSRETYERLQIFADLLVKWNPKINLVSRASLPHLWSRHIVDSLQVYRAAPRTDHWADLGSGGGFPGVIAAILAAEPASDTRVTLIESDQRKAVFLRTAARECGVSINVLAQRIESAPPQSAGVVSARALADLTTLLGYATRHAAPDGTMLFLKGKTWGKEVEDARATWQFDCDAVKSETEPEAVLLVIKGVSRD</sequence>
<evidence type="ECO:0000313" key="8">
    <source>
        <dbReference type="Proteomes" id="UP000215377"/>
    </source>
</evidence>
<dbReference type="HAMAP" id="MF_00074">
    <property type="entry name" value="16SrRNA_methyltr_G"/>
    <property type="match status" value="1"/>
</dbReference>
<comment type="catalytic activity">
    <reaction evidence="6">
        <text>guanosine(527) in 16S rRNA + S-adenosyl-L-methionine = N(7)-methylguanosine(527) in 16S rRNA + S-adenosyl-L-homocysteine</text>
        <dbReference type="Rhea" id="RHEA:42732"/>
        <dbReference type="Rhea" id="RHEA-COMP:10209"/>
        <dbReference type="Rhea" id="RHEA-COMP:10210"/>
        <dbReference type="ChEBI" id="CHEBI:57856"/>
        <dbReference type="ChEBI" id="CHEBI:59789"/>
        <dbReference type="ChEBI" id="CHEBI:74269"/>
        <dbReference type="ChEBI" id="CHEBI:74480"/>
        <dbReference type="EC" id="2.1.1.170"/>
    </reaction>
</comment>
<evidence type="ECO:0000256" key="1">
    <source>
        <dbReference type="ARBA" id="ARBA00022490"/>
    </source>
</evidence>
<dbReference type="OrthoDB" id="9808773at2"/>
<evidence type="ECO:0000256" key="3">
    <source>
        <dbReference type="ARBA" id="ARBA00022603"/>
    </source>
</evidence>
<feature type="binding site" evidence="6">
    <location>
        <position position="75"/>
    </location>
    <ligand>
        <name>S-adenosyl-L-methionine</name>
        <dbReference type="ChEBI" id="CHEBI:59789"/>
    </ligand>
</feature>
<comment type="function">
    <text evidence="6">Specifically methylates the N7 position of guanine in position 527 of 16S rRNA.</text>
</comment>
<keyword evidence="3 6" id="KW-0489">Methyltransferase</keyword>
<dbReference type="Proteomes" id="UP000215377">
    <property type="component" value="Unassembled WGS sequence"/>
</dbReference>
<evidence type="ECO:0000256" key="5">
    <source>
        <dbReference type="ARBA" id="ARBA00022691"/>
    </source>
</evidence>
<dbReference type="SUPFAM" id="SSF53335">
    <property type="entry name" value="S-adenosyl-L-methionine-dependent methyltransferases"/>
    <property type="match status" value="1"/>
</dbReference>
<accession>A0A225NQT2</accession>
<evidence type="ECO:0000313" key="7">
    <source>
        <dbReference type="EMBL" id="OWU76150.1"/>
    </source>
</evidence>
<dbReference type="EC" id="2.1.1.170" evidence="6"/>